<protein>
    <submittedName>
        <fullName evidence="2">Uncharacterized protein</fullName>
    </submittedName>
</protein>
<feature type="region of interest" description="Disordered" evidence="1">
    <location>
        <begin position="1"/>
        <end position="40"/>
    </location>
</feature>
<sequence>MVLNPSSAEASDGSSGASSSAGQSLQVQLPDTPPARGKSPLLPEQQEAMQHQQATTVPAKCTHVMPKKNVVESWGFSDWLEYEVTDGLVSKVWCKVCINYYEEKQGSSSMNTGQAQMCDGQVDAYVKGTNIVKKCNAVTHFKSGNHVHAVNSLHPVEDSTIVQMLTHWDTIKHQQMIKLFDIAYTVAYSEQSFQMFRTIALFEKKHGVEIGDNYLHDKACQRFIGDISMTFLDNLKGKIQMKPFYCPCCLMAAQTSPCQKRRSSASSTFMKEFPPSSSLESMEGSFKLVEKAVREELIRIETLHFVRRFKEEEGGKFKVSLKRLFYCDRHETRGRIKDEGYESGTEAEVAPIFREGSYRTPIMIRFRKDLIDHLEDWVDDYLVSEEGTGLRRQLTRRQAALDYKFDVEFERKEKKKRQRVMATPPSSIPPESTVASMDPPRRNYVGRVNEGASTSGFQRGQKRCHDAGEPSRSEDGLIDNETGDSADEAIDLNNVSQIVFFVKDRDKS</sequence>
<dbReference type="Proteomes" id="UP001152320">
    <property type="component" value="Chromosome 15"/>
</dbReference>
<name>A0A9Q1BJS6_HOLLE</name>
<feature type="compositionally biased region" description="Basic and acidic residues" evidence="1">
    <location>
        <begin position="463"/>
        <end position="475"/>
    </location>
</feature>
<dbReference type="PANTHER" id="PTHR46880">
    <property type="entry name" value="RAS-ASSOCIATING DOMAIN-CONTAINING PROTEIN"/>
    <property type="match status" value="1"/>
</dbReference>
<gene>
    <name evidence="2" type="ORF">HOLleu_30048</name>
</gene>
<evidence type="ECO:0000313" key="2">
    <source>
        <dbReference type="EMBL" id="KAJ8027948.1"/>
    </source>
</evidence>
<keyword evidence="3" id="KW-1185">Reference proteome</keyword>
<evidence type="ECO:0000256" key="1">
    <source>
        <dbReference type="SAM" id="MobiDB-lite"/>
    </source>
</evidence>
<proteinExistence type="predicted"/>
<feature type="compositionally biased region" description="Acidic residues" evidence="1">
    <location>
        <begin position="476"/>
        <end position="485"/>
    </location>
</feature>
<feature type="region of interest" description="Disordered" evidence="1">
    <location>
        <begin position="414"/>
        <end position="485"/>
    </location>
</feature>
<organism evidence="2 3">
    <name type="scientific">Holothuria leucospilota</name>
    <name type="common">Black long sea cucumber</name>
    <name type="synonym">Mertensiothuria leucospilota</name>
    <dbReference type="NCBI Taxonomy" id="206669"/>
    <lineage>
        <taxon>Eukaryota</taxon>
        <taxon>Metazoa</taxon>
        <taxon>Echinodermata</taxon>
        <taxon>Eleutherozoa</taxon>
        <taxon>Echinozoa</taxon>
        <taxon>Holothuroidea</taxon>
        <taxon>Aspidochirotacea</taxon>
        <taxon>Aspidochirotida</taxon>
        <taxon>Holothuriidae</taxon>
        <taxon>Holothuria</taxon>
    </lineage>
</organism>
<feature type="compositionally biased region" description="Low complexity" evidence="1">
    <location>
        <begin position="1"/>
        <end position="24"/>
    </location>
</feature>
<dbReference type="AlphaFoldDB" id="A0A9Q1BJS6"/>
<evidence type="ECO:0000313" key="3">
    <source>
        <dbReference type="Proteomes" id="UP001152320"/>
    </source>
</evidence>
<accession>A0A9Q1BJS6</accession>
<reference evidence="2" key="1">
    <citation type="submission" date="2021-10" db="EMBL/GenBank/DDBJ databases">
        <title>Tropical sea cucumber genome reveals ecological adaptation and Cuvierian tubules defense mechanism.</title>
        <authorList>
            <person name="Chen T."/>
        </authorList>
    </citation>
    <scope>NUCLEOTIDE SEQUENCE</scope>
    <source>
        <strain evidence="2">Nanhai2018</strain>
        <tissue evidence="2">Muscle</tissue>
    </source>
</reference>
<comment type="caution">
    <text evidence="2">The sequence shown here is derived from an EMBL/GenBank/DDBJ whole genome shotgun (WGS) entry which is preliminary data.</text>
</comment>
<dbReference type="PANTHER" id="PTHR46880:SF9">
    <property type="entry name" value="ZINC FINGER PROTEIN 862"/>
    <property type="match status" value="1"/>
</dbReference>
<dbReference type="EMBL" id="JAIZAY010000015">
    <property type="protein sequence ID" value="KAJ8027948.1"/>
    <property type="molecule type" value="Genomic_DNA"/>
</dbReference>